<dbReference type="Proteomes" id="UP000192578">
    <property type="component" value="Unassembled WGS sequence"/>
</dbReference>
<organism evidence="4 5">
    <name type="scientific">Hypsibius exemplaris</name>
    <name type="common">Freshwater tardigrade</name>
    <dbReference type="NCBI Taxonomy" id="2072580"/>
    <lineage>
        <taxon>Eukaryota</taxon>
        <taxon>Metazoa</taxon>
        <taxon>Ecdysozoa</taxon>
        <taxon>Tardigrada</taxon>
        <taxon>Eutardigrada</taxon>
        <taxon>Parachela</taxon>
        <taxon>Hypsibioidea</taxon>
        <taxon>Hypsibiidae</taxon>
        <taxon>Hypsibius</taxon>
    </lineage>
</organism>
<feature type="compositionally biased region" description="Basic residues" evidence="2">
    <location>
        <begin position="216"/>
        <end position="228"/>
    </location>
</feature>
<evidence type="ECO:0000259" key="3">
    <source>
        <dbReference type="PROSITE" id="PS50102"/>
    </source>
</evidence>
<feature type="compositionally biased region" description="Polar residues" evidence="2">
    <location>
        <begin position="201"/>
        <end position="210"/>
    </location>
</feature>
<feature type="compositionally biased region" description="Basic residues" evidence="2">
    <location>
        <begin position="185"/>
        <end position="197"/>
    </location>
</feature>
<dbReference type="EMBL" id="MTYJ01000098">
    <property type="protein sequence ID" value="OQV14831.1"/>
    <property type="molecule type" value="Genomic_DNA"/>
</dbReference>
<dbReference type="InterPro" id="IPR000504">
    <property type="entry name" value="RRM_dom"/>
</dbReference>
<protein>
    <recommendedName>
        <fullName evidence="3">RRM domain-containing protein</fullName>
    </recommendedName>
</protein>
<reference evidence="5" key="1">
    <citation type="submission" date="2017-01" db="EMBL/GenBank/DDBJ databases">
        <title>Comparative genomics of anhydrobiosis in the tardigrade Hypsibius dujardini.</title>
        <authorList>
            <person name="Yoshida Y."/>
            <person name="Koutsovoulos G."/>
            <person name="Laetsch D."/>
            <person name="Stevens L."/>
            <person name="Kumar S."/>
            <person name="Horikawa D."/>
            <person name="Ishino K."/>
            <person name="Komine S."/>
            <person name="Tomita M."/>
            <person name="Blaxter M."/>
            <person name="Arakawa K."/>
        </authorList>
    </citation>
    <scope>NUCLEOTIDE SEQUENCE [LARGE SCALE GENOMIC DNA]</scope>
    <source>
        <strain evidence="5">Z151</strain>
    </source>
</reference>
<evidence type="ECO:0000256" key="2">
    <source>
        <dbReference type="SAM" id="MobiDB-lite"/>
    </source>
</evidence>
<name>A0A1W0WI02_HYPEX</name>
<evidence type="ECO:0000256" key="1">
    <source>
        <dbReference type="PROSITE-ProRule" id="PRU00176"/>
    </source>
</evidence>
<dbReference type="PROSITE" id="PS50102">
    <property type="entry name" value="RRM"/>
    <property type="match status" value="1"/>
</dbReference>
<accession>A0A1W0WI02</accession>
<dbReference type="AlphaFoldDB" id="A0A1W0WI02"/>
<keyword evidence="1" id="KW-0694">RNA-binding</keyword>
<feature type="domain" description="RRM" evidence="3">
    <location>
        <begin position="40"/>
        <end position="108"/>
    </location>
</feature>
<dbReference type="Gene3D" id="3.30.70.330">
    <property type="match status" value="1"/>
</dbReference>
<feature type="compositionally biased region" description="Basic and acidic residues" evidence="2">
    <location>
        <begin position="269"/>
        <end position="297"/>
    </location>
</feature>
<dbReference type="InterPro" id="IPR035979">
    <property type="entry name" value="RBD_domain_sf"/>
</dbReference>
<dbReference type="OrthoDB" id="407442at2759"/>
<feature type="region of interest" description="Disordered" evidence="2">
    <location>
        <begin position="185"/>
        <end position="234"/>
    </location>
</feature>
<dbReference type="GO" id="GO:0003723">
    <property type="term" value="F:RNA binding"/>
    <property type="evidence" value="ECO:0007669"/>
    <property type="project" value="UniProtKB-UniRule"/>
</dbReference>
<dbReference type="Pfam" id="PF00076">
    <property type="entry name" value="RRM_1"/>
    <property type="match status" value="1"/>
</dbReference>
<evidence type="ECO:0000313" key="4">
    <source>
        <dbReference type="EMBL" id="OQV14831.1"/>
    </source>
</evidence>
<comment type="caution">
    <text evidence="4">The sequence shown here is derived from an EMBL/GenBank/DDBJ whole genome shotgun (WGS) entry which is preliminary data.</text>
</comment>
<sequence>MSRRYGSFQDGGAGFGGRNWNSTSQIPFESLELDESKDARTVFIGNLDCRVTRKMLYELMVQAGPVEAIRIVPPRDFNGGAPVKTISFVRYEKEARGQRPVRAPRAARRQIFPQQHHAQLLGSVQGRQPPDFPPRPTTFFELPRGLEDASDKLKQSLVGRKFINDLKDYKHRLLPAATGEELAGLRRRPERRRRRRGREAFQTSSKTVRQTIALPRRSRPHTHHHRQPQRTPRGDFLIRLTGEGASTQAVVTVGRPGDQANRRRAGGWGDRRSEEQRDRRSEGEEQRDRREKIEERPASLGSVNAKRVG</sequence>
<keyword evidence="5" id="KW-1185">Reference proteome</keyword>
<dbReference type="InterPro" id="IPR012677">
    <property type="entry name" value="Nucleotide-bd_a/b_plait_sf"/>
</dbReference>
<feature type="region of interest" description="Disordered" evidence="2">
    <location>
        <begin position="247"/>
        <end position="309"/>
    </location>
</feature>
<proteinExistence type="predicted"/>
<gene>
    <name evidence="4" type="ORF">BV898_10980</name>
</gene>
<evidence type="ECO:0000313" key="5">
    <source>
        <dbReference type="Proteomes" id="UP000192578"/>
    </source>
</evidence>
<dbReference type="SUPFAM" id="SSF54928">
    <property type="entry name" value="RNA-binding domain, RBD"/>
    <property type="match status" value="1"/>
</dbReference>